<keyword evidence="2" id="KW-1185">Reference proteome</keyword>
<evidence type="ECO:0000313" key="2">
    <source>
        <dbReference type="Proteomes" id="UP001626550"/>
    </source>
</evidence>
<reference evidence="1 2" key="1">
    <citation type="submission" date="2024-11" db="EMBL/GenBank/DDBJ databases">
        <title>Adaptive evolution of stress response genes in parasites aligns with host niche diversity.</title>
        <authorList>
            <person name="Hahn C."/>
            <person name="Resl P."/>
        </authorList>
    </citation>
    <scope>NUCLEOTIDE SEQUENCE [LARGE SCALE GENOMIC DNA]</scope>
    <source>
        <strain evidence="1">EGGRZ-B1_66</strain>
        <tissue evidence="1">Body</tissue>
    </source>
</reference>
<proteinExistence type="predicted"/>
<dbReference type="InterPro" id="IPR001372">
    <property type="entry name" value="Dynein_light_chain_typ-1/2"/>
</dbReference>
<sequence length="109" mass="12109">MYEDAVCRQQSEVAADGLSEFREPVKKVSGQKNCVAFIKSLAHESMKHSNVDSEVAILMKTQLDSELGRAWHVICGQGPYGSNVASLPDCLAHFHMNGWAFLVWNTPEE</sequence>
<dbReference type="EMBL" id="JBJKFK010001608">
    <property type="protein sequence ID" value="KAL3312660.1"/>
    <property type="molecule type" value="Genomic_DNA"/>
</dbReference>
<organism evidence="1 2">
    <name type="scientific">Cichlidogyrus casuarinus</name>
    <dbReference type="NCBI Taxonomy" id="1844966"/>
    <lineage>
        <taxon>Eukaryota</taxon>
        <taxon>Metazoa</taxon>
        <taxon>Spiralia</taxon>
        <taxon>Lophotrochozoa</taxon>
        <taxon>Platyhelminthes</taxon>
        <taxon>Monogenea</taxon>
        <taxon>Monopisthocotylea</taxon>
        <taxon>Dactylogyridea</taxon>
        <taxon>Ancyrocephalidae</taxon>
        <taxon>Cichlidogyrus</taxon>
    </lineage>
</organism>
<evidence type="ECO:0000313" key="1">
    <source>
        <dbReference type="EMBL" id="KAL3312660.1"/>
    </source>
</evidence>
<accession>A0ABD2PZ00</accession>
<gene>
    <name evidence="1" type="ORF">Ciccas_008745</name>
</gene>
<name>A0ABD2PZ00_9PLAT</name>
<dbReference type="Proteomes" id="UP001626550">
    <property type="component" value="Unassembled WGS sequence"/>
</dbReference>
<dbReference type="InterPro" id="IPR037177">
    <property type="entry name" value="DLC_sf"/>
</dbReference>
<dbReference type="AlphaFoldDB" id="A0ABD2PZ00"/>
<protein>
    <recommendedName>
        <fullName evidence="3">Dynein light chain</fullName>
    </recommendedName>
</protein>
<comment type="caution">
    <text evidence="1">The sequence shown here is derived from an EMBL/GenBank/DDBJ whole genome shotgun (WGS) entry which is preliminary data.</text>
</comment>
<dbReference type="SMART" id="SM01375">
    <property type="entry name" value="Dynein_light"/>
    <property type="match status" value="1"/>
</dbReference>
<dbReference type="SUPFAM" id="SSF54648">
    <property type="entry name" value="DLC"/>
    <property type="match status" value="1"/>
</dbReference>
<dbReference type="Gene3D" id="3.30.740.10">
    <property type="entry name" value="Protein Inhibitor Of Neuronal Nitric Oxide Synthase"/>
    <property type="match status" value="1"/>
</dbReference>
<evidence type="ECO:0008006" key="3">
    <source>
        <dbReference type="Google" id="ProtNLM"/>
    </source>
</evidence>
<dbReference type="CDD" id="cd21450">
    <property type="entry name" value="DLC-like_DYNLL1-like"/>
    <property type="match status" value="1"/>
</dbReference>
<dbReference type="Pfam" id="PF01221">
    <property type="entry name" value="Dynein_light"/>
    <property type="match status" value="1"/>
</dbReference>